<gene>
    <name evidence="2" type="ORF">L915_02732</name>
</gene>
<sequence>LTACLWKEVVEAAQRRRHRARRRKPSLPERQRMRSKLKHQEIPILSRILHRRRRSRLKAHRRESRNLRQQKRQQLPPRLPRRPRPLMLLRLLKLLQRKIRNATHLPAVFARSSSWR</sequence>
<dbReference type="EMBL" id="KI684695">
    <property type="protein sequence ID" value="ETK94170.1"/>
    <property type="molecule type" value="Genomic_DNA"/>
</dbReference>
<feature type="non-terminal residue" evidence="2">
    <location>
        <position position="116"/>
    </location>
</feature>
<accession>W2HHW8</accession>
<evidence type="ECO:0000256" key="1">
    <source>
        <dbReference type="SAM" id="MobiDB-lite"/>
    </source>
</evidence>
<reference evidence="2" key="1">
    <citation type="submission" date="2013-11" db="EMBL/GenBank/DDBJ databases">
        <title>The Genome Sequence of Phytophthora parasitica CJ02B3.</title>
        <authorList>
            <consortium name="The Broad Institute Genomics Platform"/>
            <person name="Russ C."/>
            <person name="Tyler B."/>
            <person name="Panabieres F."/>
            <person name="Shan W."/>
            <person name="Tripathy S."/>
            <person name="Grunwald N."/>
            <person name="Machado M."/>
            <person name="Johnson C.S."/>
            <person name="Arredondo F."/>
            <person name="Hong C."/>
            <person name="Coffey M."/>
            <person name="Young S.K."/>
            <person name="Zeng Q."/>
            <person name="Gargeya S."/>
            <person name="Fitzgerald M."/>
            <person name="Abouelleil A."/>
            <person name="Alvarado L."/>
            <person name="Chapman S.B."/>
            <person name="Gainer-Dewar J."/>
            <person name="Goldberg J."/>
            <person name="Griggs A."/>
            <person name="Gujja S."/>
            <person name="Hansen M."/>
            <person name="Howarth C."/>
            <person name="Imamovic A."/>
            <person name="Ireland A."/>
            <person name="Larimer J."/>
            <person name="McCowan C."/>
            <person name="Murphy C."/>
            <person name="Pearson M."/>
            <person name="Poon T.W."/>
            <person name="Priest M."/>
            <person name="Roberts A."/>
            <person name="Saif S."/>
            <person name="Shea T."/>
            <person name="Sykes S."/>
            <person name="Wortman J."/>
            <person name="Nusbaum C."/>
            <person name="Birren B."/>
        </authorList>
    </citation>
    <scope>NUCLEOTIDE SEQUENCE [LARGE SCALE GENOMIC DNA]</scope>
    <source>
        <strain evidence="2">CJ02B3</strain>
    </source>
</reference>
<feature type="region of interest" description="Disordered" evidence="1">
    <location>
        <begin position="53"/>
        <end position="82"/>
    </location>
</feature>
<feature type="compositionally biased region" description="Basic residues" evidence="1">
    <location>
        <begin position="15"/>
        <end position="25"/>
    </location>
</feature>
<evidence type="ECO:0000313" key="2">
    <source>
        <dbReference type="EMBL" id="ETK94170.1"/>
    </source>
</evidence>
<dbReference type="Proteomes" id="UP000053236">
    <property type="component" value="Unassembled WGS sequence"/>
</dbReference>
<feature type="region of interest" description="Disordered" evidence="1">
    <location>
        <begin position="15"/>
        <end position="37"/>
    </location>
</feature>
<feature type="non-terminal residue" evidence="2">
    <location>
        <position position="1"/>
    </location>
</feature>
<organism evidence="2">
    <name type="scientific">Phytophthora nicotianae</name>
    <name type="common">Potato buckeye rot agent</name>
    <name type="synonym">Phytophthora parasitica</name>
    <dbReference type="NCBI Taxonomy" id="4792"/>
    <lineage>
        <taxon>Eukaryota</taxon>
        <taxon>Sar</taxon>
        <taxon>Stramenopiles</taxon>
        <taxon>Oomycota</taxon>
        <taxon>Peronosporomycetes</taxon>
        <taxon>Peronosporales</taxon>
        <taxon>Peronosporaceae</taxon>
        <taxon>Phytophthora</taxon>
    </lineage>
</organism>
<name>W2HHW8_PHYNI</name>
<dbReference type="AlphaFoldDB" id="W2HHW8"/>
<protein>
    <submittedName>
        <fullName evidence="2">Uncharacterized protein</fullName>
    </submittedName>
</protein>
<proteinExistence type="predicted"/>
<feature type="compositionally biased region" description="Basic residues" evidence="1">
    <location>
        <begin position="53"/>
        <end position="71"/>
    </location>
</feature>